<dbReference type="PANTHER" id="PTHR35303:SF8">
    <property type="entry name" value="GAMMA-BUTYROBETAINE HYDROXYLASE-LIKE N-TERMINAL DOMAIN-CONTAINING PROTEIN"/>
    <property type="match status" value="1"/>
</dbReference>
<keyword evidence="1" id="KW-0479">Metal-binding</keyword>
<evidence type="ECO:0000259" key="3">
    <source>
        <dbReference type="Pfam" id="PF06155"/>
    </source>
</evidence>
<dbReference type="RefSeq" id="WP_100713361.1">
    <property type="nucleotide sequence ID" value="NZ_NPDY01000005.1"/>
</dbReference>
<dbReference type="GO" id="GO:0046872">
    <property type="term" value="F:metal ion binding"/>
    <property type="evidence" value="ECO:0007669"/>
    <property type="project" value="UniProtKB-KW"/>
</dbReference>
<evidence type="ECO:0000313" key="7">
    <source>
        <dbReference type="Proteomes" id="UP000231990"/>
    </source>
</evidence>
<dbReference type="Proteomes" id="UP000231990">
    <property type="component" value="Unassembled WGS sequence"/>
</dbReference>
<feature type="domain" description="Gamma-butyrobetaine hydroxylase-like N-terminal" evidence="3">
    <location>
        <begin position="16"/>
        <end position="96"/>
    </location>
</feature>
<protein>
    <recommendedName>
        <fullName evidence="3">Gamma-butyrobetaine hydroxylase-like N-terminal domain-containing protein</fullName>
    </recommendedName>
</protein>
<reference evidence="6 7" key="1">
    <citation type="submission" date="2017-07" db="EMBL/GenBank/DDBJ databases">
        <title>Leptospira spp. isolated from tropical soils.</title>
        <authorList>
            <person name="Thibeaux R."/>
            <person name="Iraola G."/>
            <person name="Ferres I."/>
            <person name="Bierque E."/>
            <person name="Girault D."/>
            <person name="Soupe-Gilbert M.-E."/>
            <person name="Picardeau M."/>
            <person name="Goarant C."/>
        </authorList>
    </citation>
    <scope>NUCLEOTIDE SEQUENCE [LARGE SCALE GENOMIC DNA]</scope>
    <source>
        <strain evidence="5 7">FH1-B-B1</strain>
        <strain evidence="4 6">FH1-B-C1</strain>
    </source>
</reference>
<dbReference type="PANTHER" id="PTHR35303">
    <property type="entry name" value="OS02G0197800 PROTEIN"/>
    <property type="match status" value="1"/>
</dbReference>
<dbReference type="AlphaFoldDB" id="A0A2M9ZMA3"/>
<accession>A0A2M9ZMA3</accession>
<evidence type="ECO:0000313" key="4">
    <source>
        <dbReference type="EMBL" id="PJZ70024.1"/>
    </source>
</evidence>
<dbReference type="Gene3D" id="3.30.2020.30">
    <property type="match status" value="1"/>
</dbReference>
<keyword evidence="2" id="KW-0408">Iron</keyword>
<dbReference type="EMBL" id="NPDY01000005">
    <property type="protein sequence ID" value="PJZ70024.1"/>
    <property type="molecule type" value="Genomic_DNA"/>
</dbReference>
<dbReference type="Pfam" id="PF06155">
    <property type="entry name" value="GBBH-like_N"/>
    <property type="match status" value="1"/>
</dbReference>
<evidence type="ECO:0000313" key="5">
    <source>
        <dbReference type="EMBL" id="PJZ73212.1"/>
    </source>
</evidence>
<keyword evidence="6" id="KW-1185">Reference proteome</keyword>
<gene>
    <name evidence="4" type="ORF">CH360_07245</name>
    <name evidence="5" type="ORF">CH373_09500</name>
</gene>
<dbReference type="Proteomes" id="UP000231962">
    <property type="component" value="Unassembled WGS sequence"/>
</dbReference>
<dbReference type="InterPro" id="IPR038492">
    <property type="entry name" value="GBBH-like_N_sf"/>
</dbReference>
<evidence type="ECO:0000256" key="2">
    <source>
        <dbReference type="ARBA" id="ARBA00023004"/>
    </source>
</evidence>
<proteinExistence type="predicted"/>
<evidence type="ECO:0000256" key="1">
    <source>
        <dbReference type="ARBA" id="ARBA00022723"/>
    </source>
</evidence>
<dbReference type="EMBL" id="NPDZ01000005">
    <property type="protein sequence ID" value="PJZ73212.1"/>
    <property type="molecule type" value="Genomic_DNA"/>
</dbReference>
<name>A0A2M9ZMA3_9LEPT</name>
<dbReference type="OrthoDB" id="9794178at2"/>
<organism evidence="5 7">
    <name type="scientific">Leptospira perolatii</name>
    <dbReference type="NCBI Taxonomy" id="2023191"/>
    <lineage>
        <taxon>Bacteria</taxon>
        <taxon>Pseudomonadati</taxon>
        <taxon>Spirochaetota</taxon>
        <taxon>Spirochaetia</taxon>
        <taxon>Leptospirales</taxon>
        <taxon>Leptospiraceae</taxon>
        <taxon>Leptospira</taxon>
    </lineage>
</organism>
<sequence>MTLSLKATTPDVIDFDEESLSILWKDGVQSKYQLLELRKRCPCVVCKGGHGGKVGAATGSITSAKLLSFSKVGRYAINLVWSDYHNTGIYSYDSLRMFWEGMEGELGRPGELPKM</sequence>
<evidence type="ECO:0000313" key="6">
    <source>
        <dbReference type="Proteomes" id="UP000231962"/>
    </source>
</evidence>
<comment type="caution">
    <text evidence="5">The sequence shown here is derived from an EMBL/GenBank/DDBJ whole genome shotgun (WGS) entry which is preliminary data.</text>
</comment>
<dbReference type="InterPro" id="IPR010376">
    <property type="entry name" value="GBBH-like_N"/>
</dbReference>